<gene>
    <name evidence="3" type="ORF">C7451_10330</name>
</gene>
<comment type="caution">
    <text evidence="3">The sequence shown here is derived from an EMBL/GenBank/DDBJ whole genome shotgun (WGS) entry which is preliminary data.</text>
</comment>
<dbReference type="Gene3D" id="1.10.150.20">
    <property type="entry name" value="5' to 3' exonuclease, C-terminal subdomain"/>
    <property type="match status" value="1"/>
</dbReference>
<accession>A0A2V3VCY3</accession>
<keyword evidence="2" id="KW-1133">Transmembrane helix</keyword>
<evidence type="ECO:0000256" key="2">
    <source>
        <dbReference type="SAM" id="Phobius"/>
    </source>
</evidence>
<evidence type="ECO:0000256" key="1">
    <source>
        <dbReference type="SAM" id="MobiDB-lite"/>
    </source>
</evidence>
<protein>
    <submittedName>
        <fullName evidence="3">Putative flap endonuclease-1-like 5' DNA nuclease</fullName>
    </submittedName>
</protein>
<reference evidence="3 4" key="1">
    <citation type="submission" date="2018-05" db="EMBL/GenBank/DDBJ databases">
        <title>Genomic Encyclopedia of Type Strains, Phase IV (KMG-IV): sequencing the most valuable type-strain genomes for metagenomic binning, comparative biology and taxonomic classification.</title>
        <authorList>
            <person name="Goeker M."/>
        </authorList>
    </citation>
    <scope>NUCLEOTIDE SEQUENCE [LARGE SCALE GENOMIC DNA]</scope>
    <source>
        <strain evidence="3 4">DSM 3183</strain>
    </source>
</reference>
<sequence>MDGQQLFFLIAALVIAAMILIWALVGRSGGADGHADHGHDAHGHDAHGHDDHHGAGHDHGHAAVEAPPAIIPTIGGAPDPTVAALSTADVDAQIAAQAAEAEASGKPRIAAAVGEPDDLRKIKGIGPKLNTLLGELGVARYDQIAAWTAADVAEIDPYLGTFKGRIERDGWIEQAGFLARGDIAGFEAKFGKL</sequence>
<keyword evidence="3" id="KW-0378">Hydrolase</keyword>
<proteinExistence type="predicted"/>
<dbReference type="RefSeq" id="WP_110297754.1">
    <property type="nucleotide sequence ID" value="NZ_QJJM01000003.1"/>
</dbReference>
<name>A0A2V3VCY3_9SPHN</name>
<organism evidence="3 4">
    <name type="scientific">Blastomonas natatoria</name>
    <dbReference type="NCBI Taxonomy" id="34015"/>
    <lineage>
        <taxon>Bacteria</taxon>
        <taxon>Pseudomonadati</taxon>
        <taxon>Pseudomonadota</taxon>
        <taxon>Alphaproteobacteria</taxon>
        <taxon>Sphingomonadales</taxon>
        <taxon>Sphingomonadaceae</taxon>
        <taxon>Blastomonas</taxon>
    </lineage>
</organism>
<evidence type="ECO:0000313" key="4">
    <source>
        <dbReference type="Proteomes" id="UP000248014"/>
    </source>
</evidence>
<evidence type="ECO:0000313" key="3">
    <source>
        <dbReference type="EMBL" id="PXW77925.1"/>
    </source>
</evidence>
<feature type="compositionally biased region" description="Basic and acidic residues" evidence="1">
    <location>
        <begin position="33"/>
        <end position="61"/>
    </location>
</feature>
<feature type="region of interest" description="Disordered" evidence="1">
    <location>
        <begin position="31"/>
        <end position="61"/>
    </location>
</feature>
<dbReference type="EMBL" id="QJJM01000003">
    <property type="protein sequence ID" value="PXW77925.1"/>
    <property type="molecule type" value="Genomic_DNA"/>
</dbReference>
<dbReference type="GO" id="GO:0004519">
    <property type="term" value="F:endonuclease activity"/>
    <property type="evidence" value="ECO:0007669"/>
    <property type="project" value="UniProtKB-KW"/>
</dbReference>
<dbReference type="AlphaFoldDB" id="A0A2V3VCY3"/>
<dbReference type="Proteomes" id="UP000248014">
    <property type="component" value="Unassembled WGS sequence"/>
</dbReference>
<keyword evidence="3" id="KW-0540">Nuclease</keyword>
<keyword evidence="2" id="KW-0812">Transmembrane</keyword>
<keyword evidence="2" id="KW-0472">Membrane</keyword>
<keyword evidence="3" id="KW-0255">Endonuclease</keyword>
<dbReference type="OrthoDB" id="9807941at2"/>
<feature type="transmembrane region" description="Helical" evidence="2">
    <location>
        <begin position="6"/>
        <end position="25"/>
    </location>
</feature>
<keyword evidence="4" id="KW-1185">Reference proteome</keyword>